<protein>
    <submittedName>
        <fullName evidence="2">Uncharacterized protein</fullName>
    </submittedName>
</protein>
<gene>
    <name evidence="2" type="ORF">g.10845</name>
</gene>
<organism evidence="2">
    <name type="scientific">Anthurium amnicola</name>
    <dbReference type="NCBI Taxonomy" id="1678845"/>
    <lineage>
        <taxon>Eukaryota</taxon>
        <taxon>Viridiplantae</taxon>
        <taxon>Streptophyta</taxon>
        <taxon>Embryophyta</taxon>
        <taxon>Tracheophyta</taxon>
        <taxon>Spermatophyta</taxon>
        <taxon>Magnoliopsida</taxon>
        <taxon>Liliopsida</taxon>
        <taxon>Araceae</taxon>
        <taxon>Pothoideae</taxon>
        <taxon>Potheae</taxon>
        <taxon>Anthurium</taxon>
    </lineage>
</organism>
<accession>A0A1D1Y9S7</accession>
<sequence>LMAIQESEGVKRGEMVELVVEDVGGRGIRRELRGVEVLMEAGKGGLATKEGGEERQGVLAAAAAAEGDDEAVCVPPPNALLLMRCRSDPVRMAALANRFWGSPAARVAVREHEEDLDEEDEADDREEDADAQGVEDGEEPEQAAGQGQEAGAQAAAAAARVAETVLEQHQLAMADEKGISAGVQDAVFEEGKVLLTHEGE</sequence>
<proteinExistence type="predicted"/>
<feature type="compositionally biased region" description="Acidic residues" evidence="1">
    <location>
        <begin position="114"/>
        <end position="141"/>
    </location>
</feature>
<dbReference type="PANTHER" id="PTHR33448:SF4">
    <property type="entry name" value="CHLOROPLAST PROTEIN HCF243"/>
    <property type="match status" value="1"/>
</dbReference>
<evidence type="ECO:0000256" key="1">
    <source>
        <dbReference type="SAM" id="MobiDB-lite"/>
    </source>
</evidence>
<dbReference type="AlphaFoldDB" id="A0A1D1Y9S7"/>
<evidence type="ECO:0000313" key="2">
    <source>
        <dbReference type="EMBL" id="JAT51393.1"/>
    </source>
</evidence>
<feature type="non-terminal residue" evidence="2">
    <location>
        <position position="1"/>
    </location>
</feature>
<name>A0A1D1Y9S7_9ARAE</name>
<feature type="region of interest" description="Disordered" evidence="1">
    <location>
        <begin position="110"/>
        <end position="162"/>
    </location>
</feature>
<dbReference type="PANTHER" id="PTHR33448">
    <property type="entry name" value="CHLOROPLAST PROTEIN HCF243-RELATED"/>
    <property type="match status" value="1"/>
</dbReference>
<reference evidence="2" key="1">
    <citation type="submission" date="2015-07" db="EMBL/GenBank/DDBJ databases">
        <title>Transcriptome Assembly of Anthurium amnicola.</title>
        <authorList>
            <person name="Suzuki J."/>
        </authorList>
    </citation>
    <scope>NUCLEOTIDE SEQUENCE</scope>
</reference>
<feature type="non-terminal residue" evidence="2">
    <location>
        <position position="200"/>
    </location>
</feature>
<dbReference type="EMBL" id="GDJX01016543">
    <property type="protein sequence ID" value="JAT51393.1"/>
    <property type="molecule type" value="Transcribed_RNA"/>
</dbReference>
<feature type="compositionally biased region" description="Low complexity" evidence="1">
    <location>
        <begin position="142"/>
        <end position="159"/>
    </location>
</feature>